<keyword evidence="3" id="KW-1185">Reference proteome</keyword>
<gene>
    <name evidence="2" type="ORF">OM075_09215</name>
</gene>
<dbReference type="Proteomes" id="UP001209229">
    <property type="component" value="Unassembled WGS sequence"/>
</dbReference>
<proteinExistence type="predicted"/>
<dbReference type="SUPFAM" id="SSF53756">
    <property type="entry name" value="UDP-Glycosyltransferase/glycogen phosphorylase"/>
    <property type="match status" value="1"/>
</dbReference>
<accession>A0AAE3SEX0</accession>
<protein>
    <submittedName>
        <fullName evidence="2">Uncharacterized protein</fullName>
    </submittedName>
</protein>
<feature type="transmembrane region" description="Helical" evidence="1">
    <location>
        <begin position="69"/>
        <end position="92"/>
    </location>
</feature>
<comment type="caution">
    <text evidence="2">The sequence shown here is derived from an EMBL/GenBank/DDBJ whole genome shotgun (WGS) entry which is preliminary data.</text>
</comment>
<feature type="transmembrane region" description="Helical" evidence="1">
    <location>
        <begin position="104"/>
        <end position="121"/>
    </location>
</feature>
<evidence type="ECO:0000313" key="3">
    <source>
        <dbReference type="Proteomes" id="UP001209229"/>
    </source>
</evidence>
<dbReference type="AlphaFoldDB" id="A0AAE3SEX0"/>
<dbReference type="EMBL" id="JAPDPJ010000017">
    <property type="protein sequence ID" value="MCW3786646.1"/>
    <property type="molecule type" value="Genomic_DNA"/>
</dbReference>
<keyword evidence="1" id="KW-0812">Transmembrane</keyword>
<evidence type="ECO:0000256" key="1">
    <source>
        <dbReference type="SAM" id="Phobius"/>
    </source>
</evidence>
<keyword evidence="1" id="KW-0472">Membrane</keyword>
<evidence type="ECO:0000313" key="2">
    <source>
        <dbReference type="EMBL" id="MCW3786646.1"/>
    </source>
</evidence>
<organism evidence="2 3">
    <name type="scientific">Plebeiibacterium sediminum</name>
    <dbReference type="NCBI Taxonomy" id="2992112"/>
    <lineage>
        <taxon>Bacteria</taxon>
        <taxon>Pseudomonadati</taxon>
        <taxon>Bacteroidota</taxon>
        <taxon>Bacteroidia</taxon>
        <taxon>Marinilabiliales</taxon>
        <taxon>Marinilabiliaceae</taxon>
        <taxon>Plebeiibacterium</taxon>
    </lineage>
</organism>
<reference evidence="2" key="1">
    <citation type="submission" date="2022-10" db="EMBL/GenBank/DDBJ databases">
        <authorList>
            <person name="Yu W.X."/>
        </authorList>
    </citation>
    <scope>NUCLEOTIDE SEQUENCE</scope>
    <source>
        <strain evidence="2">AAT</strain>
    </source>
</reference>
<keyword evidence="1" id="KW-1133">Transmembrane helix</keyword>
<dbReference type="RefSeq" id="WP_301190210.1">
    <property type="nucleotide sequence ID" value="NZ_JAPDPJ010000017.1"/>
</dbReference>
<sequence length="324" mass="37413">MKILYIGSSQNYYLWQEGKNPSHWLYGACEMENDGHKVLWAQEKYDFFNDLRLINQYQPDKIFIPNLNLHAHILLLILAACKIIRIPIFAYLHHSPKKNKGIKWLFYHFIMSGVNHMFFLSELSMQETVERGYISSNKCSTPGWGADMDFFNNIPKEDNGTFVSTGKEQRDFDLLIEAFKQTGASLKIITSKNHAGNNHEDLPKKCKDIPNIEVTITENTGEVYPHMLYAMASAKAIVCPLRSDKLNYCVGISSVADSEGLQKPLIITRNPYHSKNRLNFMHVVEDLSDWIKAIKEIQLMESKIPQSTYNIKECYKNMKSVMFK</sequence>
<name>A0AAE3SEX0_9BACT</name>